<accession>A0A2M7V8L3</accession>
<evidence type="ECO:0000256" key="1">
    <source>
        <dbReference type="SAM" id="Phobius"/>
    </source>
</evidence>
<protein>
    <recommendedName>
        <fullName evidence="4">Ligand-binding protein SH3</fullName>
    </recommendedName>
</protein>
<evidence type="ECO:0008006" key="4">
    <source>
        <dbReference type="Google" id="ProtNLM"/>
    </source>
</evidence>
<feature type="transmembrane region" description="Helical" evidence="1">
    <location>
        <begin position="100"/>
        <end position="130"/>
    </location>
</feature>
<dbReference type="Proteomes" id="UP000228568">
    <property type="component" value="Unassembled WGS sequence"/>
</dbReference>
<proteinExistence type="predicted"/>
<comment type="caution">
    <text evidence="2">The sequence shown here is derived from an EMBL/GenBank/DDBJ whole genome shotgun (WGS) entry which is preliminary data.</text>
</comment>
<sequence length="165" mass="18298">MFNPVEWFVSLPPEWTTFFISMFPVTELRASIPIGIEVYGLAVWKVWILAVLGDTIPAIVILYFTPYVHKWVVKKKFLGGILTKKLESAEKAFAGKHNKYGAIALIIFVGIPLPMTGSWTGSLVAFIFNIPFKKSLSLITAGVCMAATLVTLITLFAGETLRLLF</sequence>
<organism evidence="2 3">
    <name type="scientific">Candidatus Magasanikbacteria bacterium CG_4_10_14_0_2_um_filter_37_12</name>
    <dbReference type="NCBI Taxonomy" id="1974637"/>
    <lineage>
        <taxon>Bacteria</taxon>
        <taxon>Candidatus Magasanikiibacteriota</taxon>
    </lineage>
</organism>
<dbReference type="PANTHER" id="PTHR36007:SF2">
    <property type="entry name" value="TRANSPORT PROTEIN-RELATED"/>
    <property type="match status" value="1"/>
</dbReference>
<name>A0A2M7V8L3_9BACT</name>
<gene>
    <name evidence="2" type="ORF">COX81_01565</name>
</gene>
<keyword evidence="1" id="KW-1133">Transmembrane helix</keyword>
<evidence type="ECO:0000313" key="3">
    <source>
        <dbReference type="Proteomes" id="UP000228568"/>
    </source>
</evidence>
<dbReference type="InterPro" id="IPR009577">
    <property type="entry name" value="Sm_multidrug_ex"/>
</dbReference>
<evidence type="ECO:0000313" key="2">
    <source>
        <dbReference type="EMBL" id="PIZ95133.1"/>
    </source>
</evidence>
<dbReference type="Pfam" id="PF06695">
    <property type="entry name" value="Sm_multidrug_ex"/>
    <property type="match status" value="1"/>
</dbReference>
<dbReference type="PANTHER" id="PTHR36007">
    <property type="entry name" value="TRANSPORT PROTEIN-RELATED"/>
    <property type="match status" value="1"/>
</dbReference>
<dbReference type="EMBL" id="PFPK01000019">
    <property type="protein sequence ID" value="PIZ95133.1"/>
    <property type="molecule type" value="Genomic_DNA"/>
</dbReference>
<feature type="transmembrane region" description="Helical" evidence="1">
    <location>
        <begin position="46"/>
        <end position="68"/>
    </location>
</feature>
<keyword evidence="1" id="KW-0812">Transmembrane</keyword>
<keyword evidence="1" id="KW-0472">Membrane</keyword>
<reference evidence="3" key="1">
    <citation type="submission" date="2017-09" db="EMBL/GenBank/DDBJ databases">
        <title>Depth-based differentiation of microbial function through sediment-hosted aquifers and enrichment of novel symbionts in the deep terrestrial subsurface.</title>
        <authorList>
            <person name="Probst A.J."/>
            <person name="Ladd B."/>
            <person name="Jarett J.K."/>
            <person name="Geller-Mcgrath D.E."/>
            <person name="Sieber C.M.K."/>
            <person name="Emerson J.B."/>
            <person name="Anantharaman K."/>
            <person name="Thomas B.C."/>
            <person name="Malmstrom R."/>
            <person name="Stieglmeier M."/>
            <person name="Klingl A."/>
            <person name="Woyke T."/>
            <person name="Ryan C.M."/>
            <person name="Banfield J.F."/>
        </authorList>
    </citation>
    <scope>NUCLEOTIDE SEQUENCE [LARGE SCALE GENOMIC DNA]</scope>
</reference>
<feature type="transmembrane region" description="Helical" evidence="1">
    <location>
        <begin position="136"/>
        <end position="157"/>
    </location>
</feature>
<dbReference type="AlphaFoldDB" id="A0A2M7V8L3"/>